<keyword evidence="13" id="KW-1185">Reference proteome</keyword>
<keyword evidence="3 9" id="KW-1000">Mitochondrion outer membrane</keyword>
<organism evidence="12 13">
    <name type="scientific">Solea senegalensis</name>
    <name type="common">Senegalese sole</name>
    <dbReference type="NCBI Taxonomy" id="28829"/>
    <lineage>
        <taxon>Eukaryota</taxon>
        <taxon>Metazoa</taxon>
        <taxon>Chordata</taxon>
        <taxon>Craniata</taxon>
        <taxon>Vertebrata</taxon>
        <taxon>Euteleostomi</taxon>
        <taxon>Actinopterygii</taxon>
        <taxon>Neopterygii</taxon>
        <taxon>Teleostei</taxon>
        <taxon>Neoteleostei</taxon>
        <taxon>Acanthomorphata</taxon>
        <taxon>Carangaria</taxon>
        <taxon>Pleuronectiformes</taxon>
        <taxon>Pleuronectoidei</taxon>
        <taxon>Soleidae</taxon>
        <taxon>Solea</taxon>
    </lineage>
</organism>
<dbReference type="InterPro" id="IPR008518">
    <property type="entry name" value="Mff/Tango-11"/>
</dbReference>
<feature type="transmembrane region" description="Helical" evidence="9">
    <location>
        <begin position="297"/>
        <end position="315"/>
    </location>
</feature>
<evidence type="ECO:0000256" key="4">
    <source>
        <dbReference type="ARBA" id="ARBA00022989"/>
    </source>
</evidence>
<evidence type="ECO:0000256" key="9">
    <source>
        <dbReference type="RuleBase" id="RU368040"/>
    </source>
</evidence>
<comment type="subcellular location">
    <subcellularLocation>
        <location evidence="9">Mitochondrion outer membrane</location>
        <topology evidence="9">Single-pass type IV membrane protein</topology>
    </subcellularLocation>
    <subcellularLocation>
        <location evidence="9">Peroxisome</location>
    </subcellularLocation>
</comment>
<evidence type="ECO:0000256" key="3">
    <source>
        <dbReference type="ARBA" id="ARBA00022787"/>
    </source>
</evidence>
<keyword evidence="5" id="KW-0175">Coiled coil</keyword>
<dbReference type="AlphaFoldDB" id="A0AAV6SGH2"/>
<dbReference type="GO" id="GO:0005741">
    <property type="term" value="C:mitochondrial outer membrane"/>
    <property type="evidence" value="ECO:0007669"/>
    <property type="project" value="UniProtKB-SubCell"/>
</dbReference>
<keyword evidence="7 9" id="KW-0472">Membrane</keyword>
<keyword evidence="6 9" id="KW-0496">Mitochondrion</keyword>
<proteinExistence type="inferred from homology"/>
<evidence type="ECO:0000256" key="7">
    <source>
        <dbReference type="ARBA" id="ARBA00023136"/>
    </source>
</evidence>
<dbReference type="GO" id="GO:0005777">
    <property type="term" value="C:peroxisome"/>
    <property type="evidence" value="ECO:0007669"/>
    <property type="project" value="UniProtKB-SubCell"/>
</dbReference>
<dbReference type="GO" id="GO:0000266">
    <property type="term" value="P:mitochondrial fission"/>
    <property type="evidence" value="ECO:0007669"/>
    <property type="project" value="UniProtKB-UniRule"/>
</dbReference>
<evidence type="ECO:0000313" key="13">
    <source>
        <dbReference type="Proteomes" id="UP000693946"/>
    </source>
</evidence>
<dbReference type="GO" id="GO:0006626">
    <property type="term" value="P:protein targeting to mitochondrion"/>
    <property type="evidence" value="ECO:0007669"/>
    <property type="project" value="TreeGrafter"/>
</dbReference>
<dbReference type="InterPro" id="IPR039433">
    <property type="entry name" value="Mff-like_dom"/>
</dbReference>
<dbReference type="GO" id="GO:0090141">
    <property type="term" value="P:positive regulation of mitochondrial fission"/>
    <property type="evidence" value="ECO:0007669"/>
    <property type="project" value="UniProtKB-UniRule"/>
</dbReference>
<dbReference type="GO" id="GO:0090314">
    <property type="term" value="P:positive regulation of protein targeting to membrane"/>
    <property type="evidence" value="ECO:0007669"/>
    <property type="project" value="UniProtKB-UniRule"/>
</dbReference>
<evidence type="ECO:0000313" key="12">
    <source>
        <dbReference type="EMBL" id="KAG7515970.1"/>
    </source>
</evidence>
<gene>
    <name evidence="12" type="ORF">JOB18_019641</name>
</gene>
<sequence length="317" mass="35800">MSGLLPHYILVRQERERNFVYSGKMSQDLICDPIFMEIINKNMRVPDHLSVSTRQQWQREEGEQPPPVYSMQVPERLTYTEAPDMSPRPLFSPSKPMICGPMGLEPCWESPSGEVFYKEALQSPIRRSYSDQSFGRTPPGTPTKKKQALTRHPSSSRGSGHHIREHSAASLTAQTTSPQIPAQSSPASPLSSLSSHPLVQAAKQLGRQASQRLLQTVTQKYRFSSQERPPPARVTPEIPASAHVEHGENRAMDTWSPEEEGGAAAVEFIILRRQVMKMSRRLAALERHNSEHRSTEVILFSLLFSACLLNAWLWIRR</sequence>
<comment type="function">
    <text evidence="9">Plays a role in mitochondrial and peroxisomal fission. Promotes the recruitment and association of the fission mediator dynamin-related protein 1 (DNM1L) to the mitochondrial surface.</text>
</comment>
<reference evidence="12 13" key="1">
    <citation type="journal article" date="2021" name="Sci. Rep.">
        <title>Chromosome anchoring in Senegalese sole (Solea senegalensis) reveals sex-associated markers and genome rearrangements in flatfish.</title>
        <authorList>
            <person name="Guerrero-Cozar I."/>
            <person name="Gomez-Garrido J."/>
            <person name="Berbel C."/>
            <person name="Martinez-Blanch J.F."/>
            <person name="Alioto T."/>
            <person name="Claros M.G."/>
            <person name="Gagnaire P.A."/>
            <person name="Manchado M."/>
        </authorList>
    </citation>
    <scope>NUCLEOTIDE SEQUENCE [LARGE SCALE GENOMIC DNA]</scope>
    <source>
        <strain evidence="12">Sse05_10M</strain>
    </source>
</reference>
<dbReference type="PANTHER" id="PTHR16501">
    <property type="entry name" value="TRANSPORT AND GOLGI ORGANIZATION PROTEIN 11"/>
    <property type="match status" value="1"/>
</dbReference>
<evidence type="ECO:0000256" key="6">
    <source>
        <dbReference type="ARBA" id="ARBA00023128"/>
    </source>
</evidence>
<evidence type="ECO:0000256" key="1">
    <source>
        <dbReference type="ARBA" id="ARBA00009806"/>
    </source>
</evidence>
<dbReference type="Pfam" id="PF05644">
    <property type="entry name" value="Miff"/>
    <property type="match status" value="1"/>
</dbReference>
<evidence type="ECO:0000259" key="11">
    <source>
        <dbReference type="Pfam" id="PF05644"/>
    </source>
</evidence>
<evidence type="ECO:0000256" key="8">
    <source>
        <dbReference type="ARBA" id="ARBA00023140"/>
    </source>
</evidence>
<keyword evidence="4 9" id="KW-1133">Transmembrane helix</keyword>
<comment type="similarity">
    <text evidence="1 9">Belongs to the Tango11 family.</text>
</comment>
<feature type="region of interest" description="Disordered" evidence="10">
    <location>
        <begin position="127"/>
        <end position="194"/>
    </location>
</feature>
<keyword evidence="8 9" id="KW-0576">Peroxisome</keyword>
<keyword evidence="2 9" id="KW-0812">Transmembrane</keyword>
<evidence type="ECO:0000256" key="10">
    <source>
        <dbReference type="SAM" id="MobiDB-lite"/>
    </source>
</evidence>
<protein>
    <recommendedName>
        <fullName evidence="9">Mitochondrial fission factor</fullName>
    </recommendedName>
</protein>
<feature type="domain" description="Mff-like" evidence="11">
    <location>
        <begin position="151"/>
        <end position="317"/>
    </location>
</feature>
<name>A0AAV6SGH2_SOLSE</name>
<evidence type="ECO:0000256" key="2">
    <source>
        <dbReference type="ARBA" id="ARBA00022692"/>
    </source>
</evidence>
<comment type="caution">
    <text evidence="12">The sequence shown here is derived from an EMBL/GenBank/DDBJ whole genome shotgun (WGS) entry which is preliminary data.</text>
</comment>
<feature type="compositionally biased region" description="Low complexity" evidence="10">
    <location>
        <begin position="177"/>
        <end position="194"/>
    </location>
</feature>
<dbReference type="Proteomes" id="UP000693946">
    <property type="component" value="Linkage Group LG13"/>
</dbReference>
<accession>A0AAV6SGH2</accession>
<dbReference type="EMBL" id="JAGKHQ010000005">
    <property type="protein sequence ID" value="KAG7515970.1"/>
    <property type="molecule type" value="Genomic_DNA"/>
</dbReference>
<dbReference type="PANTHER" id="PTHR16501:SF16">
    <property type="entry name" value="MITOCHONDRIAL FISSION FACTOR"/>
    <property type="match status" value="1"/>
</dbReference>
<evidence type="ECO:0000256" key="5">
    <source>
        <dbReference type="ARBA" id="ARBA00023054"/>
    </source>
</evidence>